<evidence type="ECO:0000313" key="2">
    <source>
        <dbReference type="Proteomes" id="UP000822476"/>
    </source>
</evidence>
<proteinExistence type="predicted"/>
<accession>A0A8S9YJE8</accession>
<dbReference type="Proteomes" id="UP000822476">
    <property type="component" value="Unassembled WGS sequence"/>
</dbReference>
<organism evidence="1 2">
    <name type="scientific">Paragonimus skrjabini miyazakii</name>
    <dbReference type="NCBI Taxonomy" id="59628"/>
    <lineage>
        <taxon>Eukaryota</taxon>
        <taxon>Metazoa</taxon>
        <taxon>Spiralia</taxon>
        <taxon>Lophotrochozoa</taxon>
        <taxon>Platyhelminthes</taxon>
        <taxon>Trematoda</taxon>
        <taxon>Digenea</taxon>
        <taxon>Plagiorchiida</taxon>
        <taxon>Troglotremata</taxon>
        <taxon>Troglotrematidae</taxon>
        <taxon>Paragonimus</taxon>
    </lineage>
</organism>
<dbReference type="EMBL" id="JTDE01006900">
    <property type="protein sequence ID" value="KAF7241676.1"/>
    <property type="molecule type" value="Genomic_DNA"/>
</dbReference>
<dbReference type="AlphaFoldDB" id="A0A8S9YJE8"/>
<name>A0A8S9YJE8_9TREM</name>
<gene>
    <name evidence="1" type="ORF">EG68_10921</name>
</gene>
<reference evidence="1" key="1">
    <citation type="submission" date="2019-07" db="EMBL/GenBank/DDBJ databases">
        <title>Annotation for the trematode Paragonimus miyazaki's.</title>
        <authorList>
            <person name="Choi Y.-J."/>
        </authorList>
    </citation>
    <scope>NUCLEOTIDE SEQUENCE</scope>
    <source>
        <strain evidence="1">Japan</strain>
    </source>
</reference>
<keyword evidence="2" id="KW-1185">Reference proteome</keyword>
<comment type="caution">
    <text evidence="1">The sequence shown here is derived from an EMBL/GenBank/DDBJ whole genome shotgun (WGS) entry which is preliminary data.</text>
</comment>
<evidence type="ECO:0000313" key="1">
    <source>
        <dbReference type="EMBL" id="KAF7241676.1"/>
    </source>
</evidence>
<sequence length="107" mass="12482">MATIKQNKLMDLREAESNLRHSTLLQTVHSGRRYAKVQKQAESFLLVPPCPRLRLEEAFANAERNHKTSVFSSYVPEYDKVCWRRKRPSLSDEEKEFPIGQKCTMAE</sequence>
<dbReference type="OrthoDB" id="6233746at2759"/>
<protein>
    <submittedName>
        <fullName evidence="1">Uncharacterized protein</fullName>
    </submittedName>
</protein>